<proteinExistence type="predicted"/>
<dbReference type="Proteomes" id="UP001056778">
    <property type="component" value="Chromosome 8"/>
</dbReference>
<evidence type="ECO:0000313" key="1">
    <source>
        <dbReference type="EMBL" id="KAI4456521.1"/>
    </source>
</evidence>
<keyword evidence="2" id="KW-1185">Reference proteome</keyword>
<name>A0ACB9SMW7_HOLOL</name>
<evidence type="ECO:0000313" key="2">
    <source>
        <dbReference type="Proteomes" id="UP001056778"/>
    </source>
</evidence>
<comment type="caution">
    <text evidence="1">The sequence shown here is derived from an EMBL/GenBank/DDBJ whole genome shotgun (WGS) entry which is preliminary data.</text>
</comment>
<keyword evidence="1" id="KW-0472">Membrane</keyword>
<protein>
    <submittedName>
        <fullName evidence="1">Cytochrome b561/ferric reductase transmembrane</fullName>
    </submittedName>
</protein>
<gene>
    <name evidence="1" type="ORF">MML48_8g00005319</name>
</gene>
<sequence>MSDFDLKFCFCYLILSVCVFREIRGFPDGAPVDACVKPRPNQPYHGQARSQPANTNPYYVIASSDRYGPGQQITVTIQGREHFKGFFIQARDAGTNEWIGEWVESPNTKIHPECSAITHADPKPKNEASLIWKAPRTGHGNVYFTAQNGFNHGVVCNRNRFNDQQSEELRRYGTDINSPVSGKDRIEILMMVSYGDPMKYEEHGHVKNLSKSERPKVDENFQLDVLLAVEDNPHSANNLA</sequence>
<keyword evidence="1" id="KW-0812">Transmembrane</keyword>
<dbReference type="EMBL" id="CM043022">
    <property type="protein sequence ID" value="KAI4456521.1"/>
    <property type="molecule type" value="Genomic_DNA"/>
</dbReference>
<reference evidence="1" key="1">
    <citation type="submission" date="2022-04" db="EMBL/GenBank/DDBJ databases">
        <title>Chromosome-scale genome assembly of Holotrichia oblita Faldermann.</title>
        <authorList>
            <person name="Rongchong L."/>
        </authorList>
    </citation>
    <scope>NUCLEOTIDE SEQUENCE</scope>
    <source>
        <strain evidence="1">81SQS9</strain>
    </source>
</reference>
<organism evidence="1 2">
    <name type="scientific">Holotrichia oblita</name>
    <name type="common">Chafer beetle</name>
    <dbReference type="NCBI Taxonomy" id="644536"/>
    <lineage>
        <taxon>Eukaryota</taxon>
        <taxon>Metazoa</taxon>
        <taxon>Ecdysozoa</taxon>
        <taxon>Arthropoda</taxon>
        <taxon>Hexapoda</taxon>
        <taxon>Insecta</taxon>
        <taxon>Pterygota</taxon>
        <taxon>Neoptera</taxon>
        <taxon>Endopterygota</taxon>
        <taxon>Coleoptera</taxon>
        <taxon>Polyphaga</taxon>
        <taxon>Scarabaeiformia</taxon>
        <taxon>Scarabaeidae</taxon>
        <taxon>Melolonthinae</taxon>
        <taxon>Holotrichia</taxon>
    </lineage>
</organism>
<accession>A0ACB9SMW7</accession>